<feature type="transmembrane region" description="Helical" evidence="1">
    <location>
        <begin position="299"/>
        <end position="319"/>
    </location>
</feature>
<name>A0A3A6Q706_9EURY</name>
<dbReference type="OrthoDB" id="346513at2157"/>
<keyword evidence="1" id="KW-0812">Transmembrane</keyword>
<feature type="transmembrane region" description="Helical" evidence="1">
    <location>
        <begin position="107"/>
        <end position="129"/>
    </location>
</feature>
<feature type="transmembrane region" description="Helical" evidence="1">
    <location>
        <begin position="263"/>
        <end position="287"/>
    </location>
</feature>
<feature type="transmembrane region" description="Helical" evidence="1">
    <location>
        <begin position="45"/>
        <end position="65"/>
    </location>
</feature>
<evidence type="ECO:0000313" key="2">
    <source>
        <dbReference type="EMBL" id="RJX49550.1"/>
    </source>
</evidence>
<feature type="transmembrane region" description="Helical" evidence="1">
    <location>
        <begin position="21"/>
        <end position="39"/>
    </location>
</feature>
<reference evidence="2 3" key="1">
    <citation type="submission" date="2018-06" db="EMBL/GenBank/DDBJ databases">
        <title>Halonotius sp. F13-13 a new haloarchaeeon isolated from a solar saltern from Isla Cristina, Huelva, Spain.</title>
        <authorList>
            <person name="Duran-Viseras A."/>
            <person name="Sanchez-Porro C."/>
            <person name="Ventosa A."/>
        </authorList>
    </citation>
    <scope>NUCLEOTIDE SEQUENCE [LARGE SCALE GENOMIC DNA]</scope>
    <source>
        <strain evidence="2 3">CECT 7525</strain>
    </source>
</reference>
<gene>
    <name evidence="2" type="ORF">DP106_08785</name>
</gene>
<proteinExistence type="predicted"/>
<accession>A0A3A6Q706</accession>
<protein>
    <submittedName>
        <fullName evidence="2">Uncharacterized protein</fullName>
    </submittedName>
</protein>
<evidence type="ECO:0000313" key="3">
    <source>
        <dbReference type="Proteomes" id="UP000281564"/>
    </source>
</evidence>
<keyword evidence="1" id="KW-0472">Membrane</keyword>
<feature type="transmembrane region" description="Helical" evidence="1">
    <location>
        <begin position="229"/>
        <end position="251"/>
    </location>
</feature>
<evidence type="ECO:0000256" key="1">
    <source>
        <dbReference type="SAM" id="Phobius"/>
    </source>
</evidence>
<organism evidence="2 3">
    <name type="scientific">Halonotius pteroides</name>
    <dbReference type="NCBI Taxonomy" id="268735"/>
    <lineage>
        <taxon>Archaea</taxon>
        <taxon>Methanobacteriati</taxon>
        <taxon>Methanobacteriota</taxon>
        <taxon>Stenosarchaea group</taxon>
        <taxon>Halobacteria</taxon>
        <taxon>Halobacteriales</taxon>
        <taxon>Haloferacaceae</taxon>
        <taxon>Halonotius</taxon>
    </lineage>
</organism>
<sequence>MKDKNPDYLSEIIFQRSKKQQLQFELVFAPLLTTIVGIIRPDGIQGVVTLIAVLSLVIISFLRWLTFTGRFANENLFIEKTVRPVELCAIIGVVQIFQYAATTVSHLVPLMLAKTTTLVAILSALIYIASAESVFRIYQLGWGSLFYLRYRNAAEKTGDLSSAKDVIEHIESIRALFGLLITTLLGRMYLEMAYYVLRNAIPDRRDEYIDELHEFVQEAGRLKSNGRNLGIIGTFVISAVVVLPVFGGVAWGLSLLLGTFGSLVLVILTTRVTKHIVGFSYIAFGTLRFDQFITTNKRSVGLLVVYTTVVYLLFFTPAISLT</sequence>
<dbReference type="EMBL" id="QMDW01000010">
    <property type="protein sequence ID" value="RJX49550.1"/>
    <property type="molecule type" value="Genomic_DNA"/>
</dbReference>
<dbReference type="RefSeq" id="WP_120084751.1">
    <property type="nucleotide sequence ID" value="NZ_QMDW01000010.1"/>
</dbReference>
<dbReference type="Proteomes" id="UP000281564">
    <property type="component" value="Unassembled WGS sequence"/>
</dbReference>
<keyword evidence="3" id="KW-1185">Reference proteome</keyword>
<comment type="caution">
    <text evidence="2">The sequence shown here is derived from an EMBL/GenBank/DDBJ whole genome shotgun (WGS) entry which is preliminary data.</text>
</comment>
<dbReference type="AlphaFoldDB" id="A0A3A6Q706"/>
<keyword evidence="1" id="KW-1133">Transmembrane helix</keyword>